<feature type="domain" description="CUB" evidence="4">
    <location>
        <begin position="501"/>
        <end position="608"/>
    </location>
</feature>
<dbReference type="CDD" id="cd00041">
    <property type="entry name" value="CUB"/>
    <property type="match status" value="2"/>
</dbReference>
<gene>
    <name evidence="5" type="ORF">ODALV1_LOCUS30863</name>
</gene>
<evidence type="ECO:0000313" key="6">
    <source>
        <dbReference type="Proteomes" id="UP001642540"/>
    </source>
</evidence>
<comment type="caution">
    <text evidence="5">The sequence shown here is derived from an EMBL/GenBank/DDBJ whole genome shotgun (WGS) entry which is preliminary data.</text>
</comment>
<dbReference type="Pfam" id="PF00431">
    <property type="entry name" value="CUB"/>
    <property type="match status" value="1"/>
</dbReference>
<dbReference type="InterPro" id="IPR035914">
    <property type="entry name" value="Sperma_CUB_dom_sf"/>
</dbReference>
<protein>
    <recommendedName>
        <fullName evidence="4">CUB domain-containing protein</fullName>
    </recommendedName>
</protein>
<keyword evidence="2" id="KW-1015">Disulfide bond</keyword>
<reference evidence="5 6" key="1">
    <citation type="submission" date="2024-08" db="EMBL/GenBank/DDBJ databases">
        <authorList>
            <person name="Cucini C."/>
            <person name="Frati F."/>
        </authorList>
    </citation>
    <scope>NUCLEOTIDE SEQUENCE [LARGE SCALE GENOMIC DNA]</scope>
</reference>
<proteinExistence type="predicted"/>
<evidence type="ECO:0000256" key="3">
    <source>
        <dbReference type="PROSITE-ProRule" id="PRU00059"/>
    </source>
</evidence>
<name>A0ABP1S8W6_9HEXA</name>
<dbReference type="Proteomes" id="UP001642540">
    <property type="component" value="Unassembled WGS sequence"/>
</dbReference>
<dbReference type="PANTHER" id="PTHR24251">
    <property type="entry name" value="OVOCHYMASE-RELATED"/>
    <property type="match status" value="1"/>
</dbReference>
<accession>A0ABP1S8W6</accession>
<dbReference type="Gene3D" id="2.60.120.290">
    <property type="entry name" value="Spermadhesin, CUB domain"/>
    <property type="match status" value="2"/>
</dbReference>
<comment type="caution">
    <text evidence="3">Lacks conserved residue(s) required for the propagation of feature annotation.</text>
</comment>
<organism evidence="5 6">
    <name type="scientific">Orchesella dallaii</name>
    <dbReference type="NCBI Taxonomy" id="48710"/>
    <lineage>
        <taxon>Eukaryota</taxon>
        <taxon>Metazoa</taxon>
        <taxon>Ecdysozoa</taxon>
        <taxon>Arthropoda</taxon>
        <taxon>Hexapoda</taxon>
        <taxon>Collembola</taxon>
        <taxon>Entomobryomorpha</taxon>
        <taxon>Entomobryoidea</taxon>
        <taxon>Orchesellidae</taxon>
        <taxon>Orchesellinae</taxon>
        <taxon>Orchesella</taxon>
    </lineage>
</organism>
<evidence type="ECO:0000256" key="1">
    <source>
        <dbReference type="ARBA" id="ARBA00022737"/>
    </source>
</evidence>
<dbReference type="SMART" id="SM00042">
    <property type="entry name" value="CUB"/>
    <property type="match status" value="2"/>
</dbReference>
<dbReference type="EMBL" id="CAXLJM020000164">
    <property type="protein sequence ID" value="CAL8146580.1"/>
    <property type="molecule type" value="Genomic_DNA"/>
</dbReference>
<keyword evidence="1" id="KW-0677">Repeat</keyword>
<sequence length="799" mass="89420">MEYPSEQTKWEGSGKDERDIFVIASSGVTIPENFYTVIDWKAQQPNGSFLPHSLVIYEALTENEDGIRIPPIWLEKEQFRMCKESNCPIANTMSTQYNENLVKTFYVEAPAFIIIYKSLFDGRNGAETRLKFDYSRKQTNGLEEGGHLTVVSIDTVESIVDLSLGFEACCDYITVSSNDDKWNASQTGDIFTLRFNGDTAIVWGPKAIVRFSSDSSYGGTGFRLSFKKFPDWVTGGEAGKCGGVIVEQSGVLNYKLGREYFNNEQCAWLLYSPNRSSITLGLFWDGFETLTDYLEVSTIDAETGSINKYARFGKKSTLTIEESMVVIVFKSDSSNRGMGFSLVYSSNGTISDPDYEYSLCHISDRSGEIKYPNLVWKGTGSGKKEIFVVTHSLNFREDDDYTLVMKLNWESGVFRKANGSCEYGQVSVYSAPESSDWSVIERFPNDNVTSLCSDVVTVTAKEVSVSKSSMFLVIYKPVVPSKNLLKDGSTSFRLTYEMDICGGVYVGSSGVINYKLNERYRSNEECVWLIEVPLAESIFFELEGGEFEAGCDDITVSSIKPLIGVESKEIVISPENRMTLVEGPVVIVTFSSRYIFTGYGFRLHFRMEKPMSKEPAFVYQLFHQELQTQHEFAYNAKSNQVAIAAFSAGSNLGKRVEVDITAFVPQVNALCFSDTLLIYDANGRRGVAVVLTKAFTAADLDIEKNQTERQGFPQSCVSLTESHFKACKNNEQCRNVSISRIIQTGSTFLAIYRSVNVTDNLKYRGLCTTTYTCDEELKKRDNVNKAHSEASMAYGIIKK</sequence>
<dbReference type="PANTHER" id="PTHR24251:SF50">
    <property type="entry name" value="ATTRACTIN-LIKE 1A"/>
    <property type="match status" value="1"/>
</dbReference>
<dbReference type="SUPFAM" id="SSF49854">
    <property type="entry name" value="Spermadhesin, CUB domain"/>
    <property type="match status" value="2"/>
</dbReference>
<evidence type="ECO:0000256" key="2">
    <source>
        <dbReference type="ARBA" id="ARBA00023157"/>
    </source>
</evidence>
<dbReference type="PROSITE" id="PS01180">
    <property type="entry name" value="CUB"/>
    <property type="match status" value="2"/>
</dbReference>
<keyword evidence="6" id="KW-1185">Reference proteome</keyword>
<evidence type="ECO:0000259" key="4">
    <source>
        <dbReference type="PROSITE" id="PS01180"/>
    </source>
</evidence>
<evidence type="ECO:0000313" key="5">
    <source>
        <dbReference type="EMBL" id="CAL8146580.1"/>
    </source>
</evidence>
<dbReference type="InterPro" id="IPR000859">
    <property type="entry name" value="CUB_dom"/>
</dbReference>
<feature type="domain" description="CUB" evidence="4">
    <location>
        <begin position="241"/>
        <end position="347"/>
    </location>
</feature>